<keyword evidence="9 14" id="KW-0067">ATP-binding</keyword>
<dbReference type="GO" id="GO:0000049">
    <property type="term" value="F:tRNA binding"/>
    <property type="evidence" value="ECO:0007669"/>
    <property type="project" value="UniProtKB-KW"/>
</dbReference>
<dbReference type="SUPFAM" id="SSF55681">
    <property type="entry name" value="Class II aaRS and biotin synthetases"/>
    <property type="match status" value="1"/>
</dbReference>
<comment type="function">
    <text evidence="14">Catalyzes the attachment of alanine to tRNA(Ala) in a two-step reaction: alanine is first activated by ATP to form Ala-AMP and then transferred to the acceptor end of tRNA(Ala). Also edits incorrectly charged tRNA(Ala) via its editing domain.</text>
</comment>
<dbReference type="InterPro" id="IPR012947">
    <property type="entry name" value="tRNA_SAD"/>
</dbReference>
<evidence type="ECO:0000313" key="17">
    <source>
        <dbReference type="Proteomes" id="UP001196413"/>
    </source>
</evidence>
<evidence type="ECO:0000256" key="2">
    <source>
        <dbReference type="ARBA" id="ARBA00013168"/>
    </source>
</evidence>
<dbReference type="AlphaFoldDB" id="A0AAD5RBH7"/>
<feature type="binding site" evidence="14">
    <location>
        <position position="530"/>
    </location>
    <ligand>
        <name>Zn(2+)</name>
        <dbReference type="ChEBI" id="CHEBI:29105"/>
    </ligand>
</feature>
<protein>
    <recommendedName>
        <fullName evidence="3">Alanine--tRNA ligase</fullName>
        <ecNumber evidence="2">6.1.1.7</ecNumber>
    </recommendedName>
</protein>
<dbReference type="FunFam" id="3.30.980.10:FF:000004">
    <property type="entry name" value="Alanine--tRNA ligase, cytoplasmic"/>
    <property type="match status" value="1"/>
</dbReference>
<keyword evidence="12 14" id="KW-0030">Aminoacyl-tRNA synthetase</keyword>
<dbReference type="PANTHER" id="PTHR11777">
    <property type="entry name" value="ALANYL-TRNA SYNTHETASE"/>
    <property type="match status" value="1"/>
</dbReference>
<dbReference type="SMART" id="SM00863">
    <property type="entry name" value="tRNA_SAD"/>
    <property type="match status" value="1"/>
</dbReference>
<accession>A0AAD5RBH7</accession>
<dbReference type="InterPro" id="IPR002318">
    <property type="entry name" value="Ala-tRNA-lgiase_IIc"/>
</dbReference>
<keyword evidence="10 14" id="KW-0694">RNA-binding</keyword>
<dbReference type="GO" id="GO:0004813">
    <property type="term" value="F:alanine-tRNA ligase activity"/>
    <property type="evidence" value="ECO:0007669"/>
    <property type="project" value="UniProtKB-UniRule"/>
</dbReference>
<feature type="binding site" evidence="14">
    <location>
        <position position="534"/>
    </location>
    <ligand>
        <name>Zn(2+)</name>
        <dbReference type="ChEBI" id="CHEBI:29105"/>
    </ligand>
</feature>
<dbReference type="InterPro" id="IPR018165">
    <property type="entry name" value="Ala-tRNA-synth_IIc_core"/>
</dbReference>
<keyword evidence="17" id="KW-1185">Reference proteome</keyword>
<comment type="similarity">
    <text evidence="1">Belongs to the class-II aminoacyl-tRNA synthetase family. Alax-L subfamily.</text>
</comment>
<dbReference type="InterPro" id="IPR045864">
    <property type="entry name" value="aa-tRNA-synth_II/BPL/LPL"/>
</dbReference>
<name>A0AAD5RBH7_PARTN</name>
<dbReference type="Gene3D" id="3.30.930.10">
    <property type="entry name" value="Bira Bifunctional Protein, Domain 2"/>
    <property type="match status" value="1"/>
</dbReference>
<dbReference type="InterPro" id="IPR018162">
    <property type="entry name" value="Ala-tRNA-ligase_IIc_anticod-bd"/>
</dbReference>
<dbReference type="HAMAP" id="MF_00036_B">
    <property type="entry name" value="Ala_tRNA_synth_B"/>
    <property type="match status" value="1"/>
</dbReference>
<evidence type="ECO:0000256" key="13">
    <source>
        <dbReference type="ARBA" id="ARBA00048300"/>
    </source>
</evidence>
<keyword evidence="11 14" id="KW-0648">Protein biosynthesis</keyword>
<dbReference type="PRINTS" id="PR00980">
    <property type="entry name" value="TRNASYNTHALA"/>
</dbReference>
<gene>
    <name evidence="16" type="ORF">KIN20_035428</name>
</gene>
<dbReference type="InterPro" id="IPR050058">
    <property type="entry name" value="Ala-tRNA_ligase"/>
</dbReference>
<reference evidence="16" key="1">
    <citation type="submission" date="2021-06" db="EMBL/GenBank/DDBJ databases">
        <title>Parelaphostrongylus tenuis whole genome reference sequence.</title>
        <authorList>
            <person name="Garwood T.J."/>
            <person name="Larsen P.A."/>
            <person name="Fountain-Jones N.M."/>
            <person name="Garbe J.R."/>
            <person name="Macchietto M.G."/>
            <person name="Kania S.A."/>
            <person name="Gerhold R.W."/>
            <person name="Richards J.E."/>
            <person name="Wolf T.M."/>
        </authorList>
    </citation>
    <scope>NUCLEOTIDE SEQUENCE</scope>
    <source>
        <strain evidence="16">MNPRO001-30</strain>
        <tissue evidence="16">Meninges</tissue>
    </source>
</reference>
<organism evidence="16 17">
    <name type="scientific">Parelaphostrongylus tenuis</name>
    <name type="common">Meningeal worm</name>
    <dbReference type="NCBI Taxonomy" id="148309"/>
    <lineage>
        <taxon>Eukaryota</taxon>
        <taxon>Metazoa</taxon>
        <taxon>Ecdysozoa</taxon>
        <taxon>Nematoda</taxon>
        <taxon>Chromadorea</taxon>
        <taxon>Rhabditida</taxon>
        <taxon>Rhabditina</taxon>
        <taxon>Rhabditomorpha</taxon>
        <taxon>Strongyloidea</taxon>
        <taxon>Metastrongylidae</taxon>
        <taxon>Parelaphostrongylus</taxon>
    </lineage>
</organism>
<dbReference type="Gene3D" id="2.40.30.130">
    <property type="match status" value="1"/>
</dbReference>
<dbReference type="GO" id="GO:0006419">
    <property type="term" value="P:alanyl-tRNA aminoacylation"/>
    <property type="evidence" value="ECO:0007669"/>
    <property type="project" value="InterPro"/>
</dbReference>
<dbReference type="GO" id="GO:0005739">
    <property type="term" value="C:mitochondrion"/>
    <property type="evidence" value="ECO:0007669"/>
    <property type="project" value="TreeGrafter"/>
</dbReference>
<dbReference type="Proteomes" id="UP001196413">
    <property type="component" value="Unassembled WGS sequence"/>
</dbReference>
<evidence type="ECO:0000256" key="12">
    <source>
        <dbReference type="ARBA" id="ARBA00023146"/>
    </source>
</evidence>
<comment type="catalytic activity">
    <reaction evidence="13 14">
        <text>tRNA(Ala) + L-alanine + ATP = L-alanyl-tRNA(Ala) + AMP + diphosphate</text>
        <dbReference type="Rhea" id="RHEA:12540"/>
        <dbReference type="Rhea" id="RHEA-COMP:9657"/>
        <dbReference type="Rhea" id="RHEA-COMP:9923"/>
        <dbReference type="ChEBI" id="CHEBI:30616"/>
        <dbReference type="ChEBI" id="CHEBI:33019"/>
        <dbReference type="ChEBI" id="CHEBI:57972"/>
        <dbReference type="ChEBI" id="CHEBI:78442"/>
        <dbReference type="ChEBI" id="CHEBI:78497"/>
        <dbReference type="ChEBI" id="CHEBI:456215"/>
        <dbReference type="EC" id="6.1.1.7"/>
    </reaction>
</comment>
<proteinExistence type="inferred from homology"/>
<dbReference type="InterPro" id="IPR018164">
    <property type="entry name" value="Ala-tRNA-synth_IIc_N"/>
</dbReference>
<keyword evidence="4 14" id="KW-0820">tRNA-binding</keyword>
<dbReference type="PROSITE" id="PS50860">
    <property type="entry name" value="AA_TRNA_LIGASE_II_ALA"/>
    <property type="match status" value="1"/>
</dbReference>
<dbReference type="InterPro" id="IPR018163">
    <property type="entry name" value="Thr/Ala-tRNA-synth_IIc_edit"/>
</dbReference>
<feature type="binding site" evidence="14">
    <location>
        <position position="640"/>
    </location>
    <ligand>
        <name>Zn(2+)</name>
        <dbReference type="ChEBI" id="CHEBI:29105"/>
    </ligand>
</feature>
<sequence>MMGLKRVVSCQKCIRAGGRHNDLEDVGRDLHHLSFFEMLGNWSFNGSYSKEDAYKWAWHFLTDVLKINPDRLYVSYFGGSSKSNLAPDETSKQIWSEIGLPESHILPFSNENFWEMGSTGPCGPSSEIHFDRVDGRQNAGHLVNVENSIVELWNIVYISYMRTSNGDLQPLPNNHIDTGMGLERLSSIVQNVHSNYDIDMFMPIMRNISLMSQVGNYEGRVGSEDVGGHDASYRIIADHLRSAVIALSDGVRLSAVDTGFLIRKMLRRSFWHSVVCLGIDRFSCSELIPVIIDTLKEAYPELKSYEESIKRSVDEEERHYWSVVDKGKSIFEQMRLNMPDKAAVFSGENAFILHDTHGIPLEITQDLCKEHGLIVDVYKYQNLKEEAKILSKSKSNLTNSTTIDISGLTGQSDRAKYDYVLGKNNLYVFPSVESKVIGIYVNNERTHTLSSVGSVVLEDCQFYAEEGGQKCDKGFLELDKKSVFEVNSVEKLNGISVLHGNIIGQNKISEGSVVRQKIDVSRRMALMRAHSATHLLNWALRRVGAGRGQCGSSVDEDSLRFDYVTDDCAGEDDVMENVETLVLDVISQERPVVMEDMQLESAALIPQLQSEFREGKDYPPVVRVVRVNNGAEDAFAIECCSGTHVLNTSSILDFTILSDRSCAKGVRRIRALTGEKARQSRRYGQEMLSLLESEKENTSTGRSPYLTKERIDWTRLPYHDNIRCRELLKAIKKKRKLLKSAV</sequence>
<dbReference type="EC" id="6.1.1.7" evidence="2"/>
<evidence type="ECO:0000256" key="1">
    <source>
        <dbReference type="ARBA" id="ARBA00008429"/>
    </source>
</evidence>
<dbReference type="GO" id="GO:0005524">
    <property type="term" value="F:ATP binding"/>
    <property type="evidence" value="ECO:0007669"/>
    <property type="project" value="UniProtKB-UniRule"/>
</dbReference>
<evidence type="ECO:0000256" key="14">
    <source>
        <dbReference type="HAMAP-Rule" id="MF_03133"/>
    </source>
</evidence>
<evidence type="ECO:0000256" key="4">
    <source>
        <dbReference type="ARBA" id="ARBA00022555"/>
    </source>
</evidence>
<dbReference type="PANTHER" id="PTHR11777:SF10">
    <property type="entry name" value="ALANINE--TRNA LIGASE, MITOCHONDRIAL"/>
    <property type="match status" value="1"/>
</dbReference>
<evidence type="ECO:0000256" key="9">
    <source>
        <dbReference type="ARBA" id="ARBA00022840"/>
    </source>
</evidence>
<evidence type="ECO:0000256" key="11">
    <source>
        <dbReference type="ARBA" id="ARBA00022917"/>
    </source>
</evidence>
<evidence type="ECO:0000256" key="3">
    <source>
        <dbReference type="ARBA" id="ARBA00017959"/>
    </source>
</evidence>
<dbReference type="NCBIfam" id="TIGR00344">
    <property type="entry name" value="alaS"/>
    <property type="match status" value="1"/>
</dbReference>
<evidence type="ECO:0000256" key="5">
    <source>
        <dbReference type="ARBA" id="ARBA00022598"/>
    </source>
</evidence>
<dbReference type="GO" id="GO:0002161">
    <property type="term" value="F:aminoacyl-tRNA deacylase activity"/>
    <property type="evidence" value="ECO:0007669"/>
    <property type="project" value="TreeGrafter"/>
</dbReference>
<dbReference type="FunFam" id="3.30.930.10:FF:000011">
    <property type="entry name" value="Alanine--tRNA ligase, cytoplasmic"/>
    <property type="match status" value="1"/>
</dbReference>
<evidence type="ECO:0000256" key="8">
    <source>
        <dbReference type="ARBA" id="ARBA00022833"/>
    </source>
</evidence>
<comment type="cofactor">
    <cofactor evidence="14">
        <name>Zn(2+)</name>
        <dbReference type="ChEBI" id="CHEBI:29105"/>
    </cofactor>
    <text evidence="14">Binds 1 zinc ion per subunit.</text>
</comment>
<dbReference type="CDD" id="cd00673">
    <property type="entry name" value="AlaRS_core"/>
    <property type="match status" value="1"/>
</dbReference>
<keyword evidence="8 14" id="KW-0862">Zinc</keyword>
<comment type="caution">
    <text evidence="16">The sequence shown here is derived from an EMBL/GenBank/DDBJ whole genome shotgun (WGS) entry which is preliminary data.</text>
</comment>
<dbReference type="SUPFAM" id="SSF50447">
    <property type="entry name" value="Translation proteins"/>
    <property type="match status" value="1"/>
</dbReference>
<dbReference type="Pfam" id="PF01411">
    <property type="entry name" value="tRNA-synt_2c"/>
    <property type="match status" value="1"/>
</dbReference>
<comment type="subunit">
    <text evidence="14">Monomer.</text>
</comment>
<dbReference type="Pfam" id="PF07973">
    <property type="entry name" value="tRNA_SAD"/>
    <property type="match status" value="1"/>
</dbReference>
<keyword evidence="7 14" id="KW-0547">Nucleotide-binding</keyword>
<evidence type="ECO:0000256" key="7">
    <source>
        <dbReference type="ARBA" id="ARBA00022741"/>
    </source>
</evidence>
<keyword evidence="6 14" id="KW-0479">Metal-binding</keyword>
<dbReference type="SUPFAM" id="SSF101353">
    <property type="entry name" value="Putative anticodon-binding domain of alanyl-tRNA synthetase (AlaRS)"/>
    <property type="match status" value="1"/>
</dbReference>
<dbReference type="InterPro" id="IPR009000">
    <property type="entry name" value="Transl_B-barrel_sf"/>
</dbReference>
<dbReference type="EMBL" id="JAHQIW010007224">
    <property type="protein sequence ID" value="KAJ1373095.1"/>
    <property type="molecule type" value="Genomic_DNA"/>
</dbReference>
<evidence type="ECO:0000259" key="15">
    <source>
        <dbReference type="PROSITE" id="PS50860"/>
    </source>
</evidence>
<keyword evidence="5 14" id="KW-0436">Ligase</keyword>
<feature type="domain" description="Alanyl-transfer RNA synthetases family profile" evidence="15">
    <location>
        <begin position="1"/>
        <end position="683"/>
    </location>
</feature>
<evidence type="ECO:0000256" key="10">
    <source>
        <dbReference type="ARBA" id="ARBA00022884"/>
    </source>
</evidence>
<comment type="domain">
    <text evidence="14">Consists of three domains; the N-terminal catalytic domain, the editing domain and the C-terminal C-Ala domain. The editing domain removes incorrectly charged amino acids, while the C-Ala domain, along with tRNA(Ala), serves as a bridge to cooperatively bring together the editing and aminoacylation centers thus stimulating deacylation of misacylated tRNAs.</text>
</comment>
<dbReference type="Gene3D" id="3.30.980.10">
    <property type="entry name" value="Threonyl-trna Synthetase, Chain A, domain 2"/>
    <property type="match status" value="1"/>
</dbReference>
<dbReference type="SUPFAM" id="SSF55186">
    <property type="entry name" value="ThrRS/AlaRS common domain"/>
    <property type="match status" value="1"/>
</dbReference>
<dbReference type="GO" id="GO:0008270">
    <property type="term" value="F:zinc ion binding"/>
    <property type="evidence" value="ECO:0007669"/>
    <property type="project" value="UniProtKB-UniRule"/>
</dbReference>
<dbReference type="InterPro" id="IPR023033">
    <property type="entry name" value="Ala_tRNA_ligase_euk/bac"/>
</dbReference>
<feature type="binding site" evidence="14">
    <location>
        <position position="644"/>
    </location>
    <ligand>
        <name>Zn(2+)</name>
        <dbReference type="ChEBI" id="CHEBI:29105"/>
    </ligand>
</feature>
<evidence type="ECO:0000256" key="6">
    <source>
        <dbReference type="ARBA" id="ARBA00022723"/>
    </source>
</evidence>
<evidence type="ECO:0000313" key="16">
    <source>
        <dbReference type="EMBL" id="KAJ1373095.1"/>
    </source>
</evidence>